<dbReference type="Gene3D" id="3.30.160.390">
    <property type="entry name" value="Integrase, DNA-binding domain"/>
    <property type="match status" value="1"/>
</dbReference>
<dbReference type="Gene3D" id="1.10.150.130">
    <property type="match status" value="1"/>
</dbReference>
<keyword evidence="9" id="KW-1185">Reference proteome</keyword>
<evidence type="ECO:0000256" key="5">
    <source>
        <dbReference type="PROSITE-ProRule" id="PRU01248"/>
    </source>
</evidence>
<dbReference type="PANTHER" id="PTHR30629:SF6">
    <property type="entry name" value="PROPHAGE INTEGRASE INTA-RELATED"/>
    <property type="match status" value="1"/>
</dbReference>
<dbReference type="Pfam" id="PF22022">
    <property type="entry name" value="Phage_int_M"/>
    <property type="match status" value="1"/>
</dbReference>
<evidence type="ECO:0000259" key="6">
    <source>
        <dbReference type="PROSITE" id="PS51898"/>
    </source>
</evidence>
<comment type="similarity">
    <text evidence="1">Belongs to the 'phage' integrase family.</text>
</comment>
<dbReference type="NCBIfam" id="NF007246">
    <property type="entry name" value="PRK09692.1"/>
    <property type="match status" value="1"/>
</dbReference>
<dbReference type="InterPro" id="IPR050808">
    <property type="entry name" value="Phage_Integrase"/>
</dbReference>
<dbReference type="InterPro" id="IPR025166">
    <property type="entry name" value="Integrase_DNA_bind_dom"/>
</dbReference>
<dbReference type="SUPFAM" id="SSF56349">
    <property type="entry name" value="DNA breaking-rejoining enzymes"/>
    <property type="match status" value="1"/>
</dbReference>
<organism evidence="8 9">
    <name type="scientific">Shewanella xiamenensis</name>
    <dbReference type="NCBI Taxonomy" id="332186"/>
    <lineage>
        <taxon>Bacteria</taxon>
        <taxon>Pseudomonadati</taxon>
        <taxon>Pseudomonadota</taxon>
        <taxon>Gammaproteobacteria</taxon>
        <taxon>Alteromonadales</taxon>
        <taxon>Shewanellaceae</taxon>
        <taxon>Shewanella</taxon>
    </lineage>
</organism>
<evidence type="ECO:0000256" key="1">
    <source>
        <dbReference type="ARBA" id="ARBA00008857"/>
    </source>
</evidence>
<dbReference type="InterPro" id="IPR002104">
    <property type="entry name" value="Integrase_catalytic"/>
</dbReference>
<evidence type="ECO:0000256" key="4">
    <source>
        <dbReference type="ARBA" id="ARBA00023172"/>
    </source>
</evidence>
<dbReference type="PROSITE" id="PS51898">
    <property type="entry name" value="TYR_RECOMBINASE"/>
    <property type="match status" value="1"/>
</dbReference>
<keyword evidence="2" id="KW-0229">DNA integration</keyword>
<name>A0ABT6U8S7_9GAMM</name>
<evidence type="ECO:0000256" key="2">
    <source>
        <dbReference type="ARBA" id="ARBA00022908"/>
    </source>
</evidence>
<feature type="domain" description="Core-binding (CB)" evidence="7">
    <location>
        <begin position="105"/>
        <end position="186"/>
    </location>
</feature>
<reference evidence="8 9" key="1">
    <citation type="submission" date="2022-09" db="EMBL/GenBank/DDBJ databases">
        <title>The outer-membrane cytochrome OmcA is essential for infection of Shewanella oneidensis by a zebrafish-associated bacteriophage.</title>
        <authorList>
            <person name="Grenfell A.W."/>
            <person name="Intile P."/>
            <person name="Mcfarlane J."/>
            <person name="Leung D."/>
            <person name="Abdalla K."/>
            <person name="Wold M."/>
            <person name="Kees E."/>
            <person name="Gralnick J."/>
        </authorList>
    </citation>
    <scope>NUCLEOTIDE SEQUENCE [LARGE SCALE GENOMIC DNA]</scope>
    <source>
        <strain evidence="8 9">NF-5</strain>
    </source>
</reference>
<dbReference type="Proteomes" id="UP001159075">
    <property type="component" value="Unassembled WGS sequence"/>
</dbReference>
<keyword evidence="4" id="KW-0233">DNA recombination</keyword>
<dbReference type="EMBL" id="JAOTLW010000001">
    <property type="protein sequence ID" value="MDI5830170.1"/>
    <property type="molecule type" value="Genomic_DNA"/>
</dbReference>
<dbReference type="PROSITE" id="PS51900">
    <property type="entry name" value="CB"/>
    <property type="match status" value="1"/>
</dbReference>
<dbReference type="InterPro" id="IPR053876">
    <property type="entry name" value="Phage_int_M"/>
</dbReference>
<dbReference type="Gene3D" id="1.10.443.10">
    <property type="entry name" value="Intergrase catalytic core"/>
    <property type="match status" value="1"/>
</dbReference>
<dbReference type="InterPro" id="IPR013762">
    <property type="entry name" value="Integrase-like_cat_sf"/>
</dbReference>
<dbReference type="RefSeq" id="WP_088585866.1">
    <property type="nucleotide sequence ID" value="NZ_JAOTLW010000001.1"/>
</dbReference>
<evidence type="ECO:0000313" key="9">
    <source>
        <dbReference type="Proteomes" id="UP001159075"/>
    </source>
</evidence>
<sequence>MCARATRLSDKEIKSIKPDDKDKVLSDGDGLQLRVRCNGSKLWNFNYRHPTTKARINIGLGTYPEISLAQARQLTLENRALVAQGIDPKEHRSQKRLEEQSITEHTLFNVASQWIETKKHSVTTDYATDIWRSFERHVFPKLKDMPISKITSPMIIELFRPIEASGSLETVKRLTQRLNEVMVFAVNCGLIFANPLVGVKAGFKKPVKENMATLKPEELPELMLALANASIKRTTRCLIEWQLHTMTRPSEAASTRWDEFNFEEKTWTIPAEKMKKRRVHTIPLTEQMLALLETMKPISGHRPYVFPSDRNPLEHCNSQTANMALKRMGFANRLVSHGLRSLASTTLNEQGFEPDLIESALAHVDSNQVRTAYNRTDFLERRRPMMSWWSGHIEEASKGSLSASSFKGFKVVNS</sequence>
<dbReference type="Pfam" id="PF00589">
    <property type="entry name" value="Phage_integrase"/>
    <property type="match status" value="1"/>
</dbReference>
<dbReference type="CDD" id="cd00801">
    <property type="entry name" value="INT_P4_C"/>
    <property type="match status" value="1"/>
</dbReference>
<evidence type="ECO:0000259" key="7">
    <source>
        <dbReference type="PROSITE" id="PS51900"/>
    </source>
</evidence>
<dbReference type="PANTHER" id="PTHR30629">
    <property type="entry name" value="PROPHAGE INTEGRASE"/>
    <property type="match status" value="1"/>
</dbReference>
<accession>A0ABT6U8S7</accession>
<dbReference type="InterPro" id="IPR044068">
    <property type="entry name" value="CB"/>
</dbReference>
<dbReference type="InterPro" id="IPR010998">
    <property type="entry name" value="Integrase_recombinase_N"/>
</dbReference>
<dbReference type="InterPro" id="IPR038488">
    <property type="entry name" value="Integrase_DNA-bd_sf"/>
</dbReference>
<dbReference type="InterPro" id="IPR011010">
    <property type="entry name" value="DNA_brk_join_enz"/>
</dbReference>
<evidence type="ECO:0000256" key="3">
    <source>
        <dbReference type="ARBA" id="ARBA00023125"/>
    </source>
</evidence>
<dbReference type="Pfam" id="PF13356">
    <property type="entry name" value="Arm-DNA-bind_3"/>
    <property type="match status" value="1"/>
</dbReference>
<keyword evidence="3 5" id="KW-0238">DNA-binding</keyword>
<comment type="caution">
    <text evidence="8">The sequence shown here is derived from an EMBL/GenBank/DDBJ whole genome shotgun (WGS) entry which is preliminary data.</text>
</comment>
<feature type="domain" description="Tyr recombinase" evidence="6">
    <location>
        <begin position="209"/>
        <end position="386"/>
    </location>
</feature>
<gene>
    <name evidence="8" type="ORF">ODY93_01215</name>
</gene>
<protein>
    <submittedName>
        <fullName evidence="8">Integrase domain-containing protein</fullName>
    </submittedName>
</protein>
<evidence type="ECO:0000313" key="8">
    <source>
        <dbReference type="EMBL" id="MDI5830170.1"/>
    </source>
</evidence>
<proteinExistence type="inferred from homology"/>